<dbReference type="RefSeq" id="WP_093518580.1">
    <property type="nucleotide sequence ID" value="NZ_FOSK01000004.1"/>
</dbReference>
<proteinExistence type="predicted"/>
<accession>A0A1I3YJ57</accession>
<dbReference type="EMBL" id="FOSK01000004">
    <property type="protein sequence ID" value="SFK31216.1"/>
    <property type="molecule type" value="Genomic_DNA"/>
</dbReference>
<keyword evidence="2" id="KW-1185">Reference proteome</keyword>
<evidence type="ECO:0008006" key="3">
    <source>
        <dbReference type="Google" id="ProtNLM"/>
    </source>
</evidence>
<dbReference type="Proteomes" id="UP000199598">
    <property type="component" value="Unassembled WGS sequence"/>
</dbReference>
<name>A0A1I3YJ57_9HYPH</name>
<evidence type="ECO:0000313" key="2">
    <source>
        <dbReference type="Proteomes" id="UP000199598"/>
    </source>
</evidence>
<gene>
    <name evidence="1" type="ORF">SAMN04488518_10424</name>
</gene>
<dbReference type="InterPro" id="IPR009412">
    <property type="entry name" value="DUF1062"/>
</dbReference>
<evidence type="ECO:0000313" key="1">
    <source>
        <dbReference type="EMBL" id="SFK31216.1"/>
    </source>
</evidence>
<sequence length="215" mass="23932">MSKSLKCVWTLQPENPPHPVIPCKNCGILKPFKPSGKFRLNANGSRLDAWLIYKCMTCDATWNRPIIERRNRKQIAPNLLGALQINCPEQVKRYAFDKTGLPAVAASREGETSIAVHKHIVEGTVQDWTDLEITLNAAVPVNLRLDRLLAQELGISRNVVKQLARRGALLDGNDEALQLKKPARHGTLIYVQLTDQIALKAQIKSALIADEFVAL</sequence>
<dbReference type="Pfam" id="PF06353">
    <property type="entry name" value="DUF1062"/>
    <property type="match status" value="1"/>
</dbReference>
<organism evidence="1 2">
    <name type="scientific">Pseudovibrio ascidiaceicola</name>
    <dbReference type="NCBI Taxonomy" id="285279"/>
    <lineage>
        <taxon>Bacteria</taxon>
        <taxon>Pseudomonadati</taxon>
        <taxon>Pseudomonadota</taxon>
        <taxon>Alphaproteobacteria</taxon>
        <taxon>Hyphomicrobiales</taxon>
        <taxon>Stappiaceae</taxon>
        <taxon>Pseudovibrio</taxon>
    </lineage>
</organism>
<comment type="caution">
    <text evidence="1">The sequence shown here is derived from an EMBL/GenBank/DDBJ whole genome shotgun (WGS) entry which is preliminary data.</text>
</comment>
<reference evidence="1 2" key="1">
    <citation type="submission" date="2016-10" db="EMBL/GenBank/DDBJ databases">
        <authorList>
            <person name="Varghese N."/>
            <person name="Submissions S."/>
        </authorList>
    </citation>
    <scope>NUCLEOTIDE SEQUENCE [LARGE SCALE GENOMIC DNA]</scope>
    <source>
        <strain evidence="1 2">DSM 16392</strain>
    </source>
</reference>
<protein>
    <recommendedName>
        <fullName evidence="3">DUF1062 domain-containing protein</fullName>
    </recommendedName>
</protein>